<dbReference type="Proteomes" id="UP000008909">
    <property type="component" value="Unassembled WGS sequence"/>
</dbReference>
<dbReference type="Pfam" id="PF13863">
    <property type="entry name" value="DUF4200"/>
    <property type="match status" value="1"/>
</dbReference>
<reference evidence="2" key="1">
    <citation type="journal article" date="2011" name="Genome Biol.">
        <title>The draft genome of the carcinogenic human liver fluke Clonorchis sinensis.</title>
        <authorList>
            <person name="Wang X."/>
            <person name="Chen W."/>
            <person name="Huang Y."/>
            <person name="Sun J."/>
            <person name="Men J."/>
            <person name="Liu H."/>
            <person name="Luo F."/>
            <person name="Guo L."/>
            <person name="Lv X."/>
            <person name="Deng C."/>
            <person name="Zhou C."/>
            <person name="Fan Y."/>
            <person name="Li X."/>
            <person name="Huang L."/>
            <person name="Hu Y."/>
            <person name="Liang C."/>
            <person name="Hu X."/>
            <person name="Xu J."/>
            <person name="Yu X."/>
        </authorList>
    </citation>
    <scope>NUCLEOTIDE SEQUENCE [LARGE SCALE GENOMIC DNA]</scope>
    <source>
        <strain evidence="2">Henan</strain>
    </source>
</reference>
<keyword evidence="3" id="KW-1185">Reference proteome</keyword>
<proteinExistence type="predicted"/>
<evidence type="ECO:0000259" key="1">
    <source>
        <dbReference type="Pfam" id="PF13863"/>
    </source>
</evidence>
<reference key="2">
    <citation type="submission" date="2011-10" db="EMBL/GenBank/DDBJ databases">
        <title>The genome and transcriptome sequence of Clonorchis sinensis provide insights into the carcinogenic liver fluke.</title>
        <authorList>
            <person name="Wang X."/>
            <person name="Huang Y."/>
            <person name="Chen W."/>
            <person name="Liu H."/>
            <person name="Guo L."/>
            <person name="Chen Y."/>
            <person name="Luo F."/>
            <person name="Zhou W."/>
            <person name="Sun J."/>
            <person name="Mao Q."/>
            <person name="Liang P."/>
            <person name="Zhou C."/>
            <person name="Tian Y."/>
            <person name="Men J."/>
            <person name="Lv X."/>
            <person name="Huang L."/>
            <person name="Zhou J."/>
            <person name="Hu Y."/>
            <person name="Li R."/>
            <person name="Zhang F."/>
            <person name="Lei H."/>
            <person name="Li X."/>
            <person name="Hu X."/>
            <person name="Liang C."/>
            <person name="Xu J."/>
            <person name="Wu Z."/>
            <person name="Yu X."/>
        </authorList>
    </citation>
    <scope>NUCLEOTIDE SEQUENCE</scope>
    <source>
        <strain>Henan</strain>
    </source>
</reference>
<dbReference type="AlphaFoldDB" id="G7YF84"/>
<evidence type="ECO:0000313" key="3">
    <source>
        <dbReference type="Proteomes" id="UP000008909"/>
    </source>
</evidence>
<gene>
    <name evidence="2" type="ORF">CLF_106472</name>
</gene>
<evidence type="ECO:0000313" key="2">
    <source>
        <dbReference type="EMBL" id="GAA51617.1"/>
    </source>
</evidence>
<protein>
    <recommendedName>
        <fullName evidence="1">DUF4200 domain-containing protein</fullName>
    </recommendedName>
</protein>
<sequence length="59" mass="7305">MEELEQRWTIVKEKESIYRDSLVKFEKLLRDNDEKKLRALRKLVNERLLQKTNEVELEM</sequence>
<accession>G7YF84</accession>
<organism evidence="2 3">
    <name type="scientific">Clonorchis sinensis</name>
    <name type="common">Chinese liver fluke</name>
    <dbReference type="NCBI Taxonomy" id="79923"/>
    <lineage>
        <taxon>Eukaryota</taxon>
        <taxon>Metazoa</taxon>
        <taxon>Spiralia</taxon>
        <taxon>Lophotrochozoa</taxon>
        <taxon>Platyhelminthes</taxon>
        <taxon>Trematoda</taxon>
        <taxon>Digenea</taxon>
        <taxon>Opisthorchiida</taxon>
        <taxon>Opisthorchiata</taxon>
        <taxon>Opisthorchiidae</taxon>
        <taxon>Clonorchis</taxon>
    </lineage>
</organism>
<dbReference type="EMBL" id="DF143176">
    <property type="protein sequence ID" value="GAA51617.1"/>
    <property type="molecule type" value="Genomic_DNA"/>
</dbReference>
<dbReference type="InterPro" id="IPR025252">
    <property type="entry name" value="DUF4200"/>
</dbReference>
<name>G7YF84_CLOSI</name>
<feature type="domain" description="DUF4200" evidence="1">
    <location>
        <begin position="1"/>
        <end position="58"/>
    </location>
</feature>